<dbReference type="STRING" id="644548.SCNU_06720"/>
<dbReference type="RefSeq" id="WP_009678585.1">
    <property type="nucleotide sequence ID" value="NZ_AEUD01000004.1"/>
</dbReference>
<evidence type="ECO:0000259" key="1">
    <source>
        <dbReference type="Pfam" id="PF02900"/>
    </source>
</evidence>
<name>F1YHS4_9ACTN</name>
<dbReference type="SUPFAM" id="SSF53213">
    <property type="entry name" value="LigB-like"/>
    <property type="match status" value="1"/>
</dbReference>
<feature type="domain" description="Extradiol ring-cleavage dioxygenase class III enzyme subunit B" evidence="1">
    <location>
        <begin position="111"/>
        <end position="356"/>
    </location>
</feature>
<evidence type="ECO:0000313" key="2">
    <source>
        <dbReference type="EMBL" id="EGD55912.1"/>
    </source>
</evidence>
<dbReference type="eggNOG" id="COG3384">
    <property type="taxonomic scope" value="Bacteria"/>
</dbReference>
<evidence type="ECO:0000313" key="3">
    <source>
        <dbReference type="Proteomes" id="UP000035065"/>
    </source>
</evidence>
<keyword evidence="3" id="KW-1185">Reference proteome</keyword>
<protein>
    <submittedName>
        <fullName evidence="2">Protocatechuate 4,5-dioxygenase subunit beta</fullName>
    </submittedName>
</protein>
<reference evidence="2 3" key="1">
    <citation type="journal article" date="2011" name="J. Bacteriol.">
        <title>Draft Genome Sequence of Gordonia neofelifaecis NRRL B-59395, a Cholesterol-Degrading Actinomycete.</title>
        <authorList>
            <person name="Ge F."/>
            <person name="Li W."/>
            <person name="Chen G."/>
            <person name="Liu Y."/>
            <person name="Zhang G."/>
            <person name="Yong B."/>
            <person name="Wang Q."/>
            <person name="Wang N."/>
            <person name="Huang Z."/>
            <person name="Li W."/>
            <person name="Wang J."/>
            <person name="Wu C."/>
            <person name="Xie Q."/>
            <person name="Liu G."/>
        </authorList>
    </citation>
    <scope>NUCLEOTIDE SEQUENCE [LARGE SCALE GENOMIC DNA]</scope>
    <source>
        <strain evidence="2 3">NRRL B-59395</strain>
    </source>
</reference>
<sequence length="386" mass="41747">MSAQQPMNKATIEHAILALARDSELLAAVRDEPTRAPELLGLDVEWAEVILAGDRDRLRSVGLNDGMTILVSRWFSGDLSDSTSTGGFTVDHSIPLPVPDVPENLVFAGGCSHVPDLLARPEIDPEEAVNRLLEGYARLKDDLVAAAPDVILVSADCHFQSFETGHVVLGESMNHEGSMEFFSRPDLDLKLTGAPEFSRKLAAAVREAGLEVEEAPVVDLDHGLVVPLRLVLPRPDLPVIPVITQPARSFSPFNARRFGEAMRSVVAESGLRVAFLATGGLSHWLDPGHFGGVDVEFDSYILQLLEAGRGLDLAALEPFALLEHGQYEFPNWLIMLGLTGPAVHGEVYAYEPMEASGGGWTVVRMDLERAVAERAAAQVPVDSVSR</sequence>
<dbReference type="Pfam" id="PF02900">
    <property type="entry name" value="LigB"/>
    <property type="match status" value="1"/>
</dbReference>
<dbReference type="EMBL" id="AEUD01000004">
    <property type="protein sequence ID" value="EGD55912.1"/>
    <property type="molecule type" value="Genomic_DNA"/>
</dbReference>
<organism evidence="2 3">
    <name type="scientific">Gordonia neofelifaecis NRRL B-59395</name>
    <dbReference type="NCBI Taxonomy" id="644548"/>
    <lineage>
        <taxon>Bacteria</taxon>
        <taxon>Bacillati</taxon>
        <taxon>Actinomycetota</taxon>
        <taxon>Actinomycetes</taxon>
        <taxon>Mycobacteriales</taxon>
        <taxon>Gordoniaceae</taxon>
        <taxon>Gordonia</taxon>
    </lineage>
</organism>
<proteinExistence type="predicted"/>
<dbReference type="Gene3D" id="3.40.830.10">
    <property type="entry name" value="LigB-like"/>
    <property type="match status" value="1"/>
</dbReference>
<dbReference type="Proteomes" id="UP000035065">
    <property type="component" value="Unassembled WGS sequence"/>
</dbReference>
<gene>
    <name evidence="2" type="ORF">SCNU_06720</name>
</gene>
<keyword evidence="2" id="KW-0560">Oxidoreductase</keyword>
<comment type="caution">
    <text evidence="2">The sequence shown here is derived from an EMBL/GenBank/DDBJ whole genome shotgun (WGS) entry which is preliminary data.</text>
</comment>
<dbReference type="GO" id="GO:0016702">
    <property type="term" value="F:oxidoreductase activity, acting on single donors with incorporation of molecular oxygen, incorporation of two atoms of oxygen"/>
    <property type="evidence" value="ECO:0007669"/>
    <property type="project" value="UniProtKB-ARBA"/>
</dbReference>
<accession>F1YHS4</accession>
<dbReference type="GO" id="GO:0008198">
    <property type="term" value="F:ferrous iron binding"/>
    <property type="evidence" value="ECO:0007669"/>
    <property type="project" value="InterPro"/>
</dbReference>
<dbReference type="InterPro" id="IPR004183">
    <property type="entry name" value="Xdiol_dOase_suB"/>
</dbReference>
<dbReference type="AlphaFoldDB" id="F1YHS4"/>
<keyword evidence="2" id="KW-0223">Dioxygenase</keyword>